<evidence type="ECO:0000313" key="1">
    <source>
        <dbReference type="EMBL" id="MEJ8568998.1"/>
    </source>
</evidence>
<accession>A0AAW9RLM7</accession>
<keyword evidence="2" id="KW-1185">Reference proteome</keyword>
<sequence length="204" mass="22998">MIGITIGKDLSGKKSNPALTLDQQTVLERLSAIRDSIWFSVAGYALLTQNPTKSAIRDYSVVLANSGLTVIRKDEPDSQLDALKQRVNFLEDVSEPAAREVVERILGVMISDSFDLVLEFATKNRVLGKLHREEWFLFAKHYRNAVAHGNKWHFKSEKGFPVEWRKMTLVHPMHGKPITGFLKWFDGLQLGSQMAGFVQSSVNL</sequence>
<gene>
    <name evidence="1" type="ORF">V3330_15305</name>
</gene>
<dbReference type="RefSeq" id="WP_354696315.1">
    <property type="nucleotide sequence ID" value="NZ_JAZHOG010000010.1"/>
</dbReference>
<dbReference type="EMBL" id="JAZHOG010000010">
    <property type="protein sequence ID" value="MEJ8568998.1"/>
    <property type="molecule type" value="Genomic_DNA"/>
</dbReference>
<dbReference type="Proteomes" id="UP001359886">
    <property type="component" value="Unassembled WGS sequence"/>
</dbReference>
<comment type="caution">
    <text evidence="1">The sequence shown here is derived from an EMBL/GenBank/DDBJ whole genome shotgun (WGS) entry which is preliminary data.</text>
</comment>
<protein>
    <submittedName>
        <fullName evidence="1">Uncharacterized protein</fullName>
    </submittedName>
</protein>
<reference evidence="1 2" key="1">
    <citation type="submission" date="2024-02" db="EMBL/GenBank/DDBJ databases">
        <title>A novel Wenzhouxiangellaceae bacterium, isolated from coastal sediments.</title>
        <authorList>
            <person name="Du Z.-J."/>
            <person name="Ye Y.-Q."/>
            <person name="Zhang X.-Y."/>
        </authorList>
    </citation>
    <scope>NUCLEOTIDE SEQUENCE [LARGE SCALE GENOMIC DNA]</scope>
    <source>
        <strain evidence="1 2">CH-27</strain>
    </source>
</reference>
<organism evidence="1 2">
    <name type="scientific">Elongatibacter sediminis</name>
    <dbReference type="NCBI Taxonomy" id="3119006"/>
    <lineage>
        <taxon>Bacteria</taxon>
        <taxon>Pseudomonadati</taxon>
        <taxon>Pseudomonadota</taxon>
        <taxon>Gammaproteobacteria</taxon>
        <taxon>Chromatiales</taxon>
        <taxon>Wenzhouxiangellaceae</taxon>
        <taxon>Elongatibacter</taxon>
    </lineage>
</organism>
<dbReference type="AlphaFoldDB" id="A0AAW9RLM7"/>
<evidence type="ECO:0000313" key="2">
    <source>
        <dbReference type="Proteomes" id="UP001359886"/>
    </source>
</evidence>
<proteinExistence type="predicted"/>
<name>A0AAW9RLM7_9GAMM</name>